<reference evidence="3" key="2">
    <citation type="submission" date="2013-12" db="EMBL/GenBank/DDBJ databases">
        <authorList>
            <person name="Yu Y."/>
            <person name="Lee S."/>
            <person name="de Baynast K."/>
            <person name="Wissotski M."/>
            <person name="Liu L."/>
            <person name="Talag J."/>
            <person name="Goicoechea J."/>
            <person name="Angelova A."/>
            <person name="Jetty R."/>
            <person name="Kudrna D."/>
            <person name="Golser W."/>
            <person name="Rivera L."/>
            <person name="Zhang J."/>
            <person name="Wing R."/>
        </authorList>
    </citation>
    <scope>NUCLEOTIDE SEQUENCE</scope>
</reference>
<keyword evidence="3" id="KW-1185">Reference proteome</keyword>
<evidence type="ECO:0000313" key="2">
    <source>
        <dbReference type="EnsemblPlants" id="LPERR03G22000.1"/>
    </source>
</evidence>
<feature type="compositionally biased region" description="Acidic residues" evidence="1">
    <location>
        <begin position="52"/>
        <end position="66"/>
    </location>
</feature>
<proteinExistence type="predicted"/>
<organism evidence="2 3">
    <name type="scientific">Leersia perrieri</name>
    <dbReference type="NCBI Taxonomy" id="77586"/>
    <lineage>
        <taxon>Eukaryota</taxon>
        <taxon>Viridiplantae</taxon>
        <taxon>Streptophyta</taxon>
        <taxon>Embryophyta</taxon>
        <taxon>Tracheophyta</taxon>
        <taxon>Spermatophyta</taxon>
        <taxon>Magnoliopsida</taxon>
        <taxon>Liliopsida</taxon>
        <taxon>Poales</taxon>
        <taxon>Poaceae</taxon>
        <taxon>BOP clade</taxon>
        <taxon>Oryzoideae</taxon>
        <taxon>Oryzeae</taxon>
        <taxon>Oryzinae</taxon>
        <taxon>Leersia</taxon>
    </lineage>
</organism>
<evidence type="ECO:0000313" key="3">
    <source>
        <dbReference type="Proteomes" id="UP000032180"/>
    </source>
</evidence>
<dbReference type="EnsemblPlants" id="LPERR03G22000.1">
    <property type="protein sequence ID" value="LPERR03G22000.1"/>
    <property type="gene ID" value="LPERR03G22000"/>
</dbReference>
<dbReference type="Gramene" id="LPERR03G22000.1">
    <property type="protein sequence ID" value="LPERR03G22000.1"/>
    <property type="gene ID" value="LPERR03G22000"/>
</dbReference>
<reference evidence="2" key="3">
    <citation type="submission" date="2015-04" db="UniProtKB">
        <authorList>
            <consortium name="EnsemblPlants"/>
        </authorList>
    </citation>
    <scope>IDENTIFICATION</scope>
</reference>
<dbReference type="Proteomes" id="UP000032180">
    <property type="component" value="Chromosome 3"/>
</dbReference>
<reference evidence="2 3" key="1">
    <citation type="submission" date="2012-08" db="EMBL/GenBank/DDBJ databases">
        <title>Oryza genome evolution.</title>
        <authorList>
            <person name="Wing R.A."/>
        </authorList>
    </citation>
    <scope>NUCLEOTIDE SEQUENCE</scope>
</reference>
<name>A0A0D9VWJ0_9ORYZ</name>
<feature type="compositionally biased region" description="Basic and acidic residues" evidence="1">
    <location>
        <begin position="1"/>
        <end position="22"/>
    </location>
</feature>
<sequence length="66" mass="7183">MEHAKTDVTKEGTEMREEDARVEQAVFRGSKATHKSDAGSGTMVLFGGAPTEQEDEEDVLEIDLDG</sequence>
<feature type="region of interest" description="Disordered" evidence="1">
    <location>
        <begin position="1"/>
        <end position="66"/>
    </location>
</feature>
<dbReference type="AlphaFoldDB" id="A0A0D9VWJ0"/>
<dbReference type="HOGENOM" id="CLU_2834807_0_0_1"/>
<protein>
    <submittedName>
        <fullName evidence="2">Uncharacterized protein</fullName>
    </submittedName>
</protein>
<evidence type="ECO:0000256" key="1">
    <source>
        <dbReference type="SAM" id="MobiDB-lite"/>
    </source>
</evidence>
<accession>A0A0D9VWJ0</accession>